<name>A0ABW4HWZ5_9BACI</name>
<evidence type="ECO:0000313" key="3">
    <source>
        <dbReference type="EMBL" id="MFD1609771.1"/>
    </source>
</evidence>
<dbReference type="Proteomes" id="UP001597221">
    <property type="component" value="Unassembled WGS sequence"/>
</dbReference>
<dbReference type="RefSeq" id="WP_379599241.1">
    <property type="nucleotide sequence ID" value="NZ_JBHUDE010000163.1"/>
</dbReference>
<dbReference type="InterPro" id="IPR027417">
    <property type="entry name" value="P-loop_NTPase"/>
</dbReference>
<comment type="caution">
    <text evidence="3">The sequence shown here is derived from an EMBL/GenBank/DDBJ whole genome shotgun (WGS) entry which is preliminary data.</text>
</comment>
<feature type="domain" description="Helicase HerA central" evidence="2">
    <location>
        <begin position="295"/>
        <end position="484"/>
    </location>
</feature>
<evidence type="ECO:0000259" key="2">
    <source>
        <dbReference type="Pfam" id="PF01935"/>
    </source>
</evidence>
<proteinExistence type="predicted"/>
<dbReference type="EMBL" id="JBHUDE010000163">
    <property type="protein sequence ID" value="MFD1609771.1"/>
    <property type="molecule type" value="Genomic_DNA"/>
</dbReference>
<dbReference type="SUPFAM" id="SSF52540">
    <property type="entry name" value="P-loop containing nucleoside triphosphate hydrolases"/>
    <property type="match status" value="1"/>
</dbReference>
<dbReference type="Pfam" id="PF01935">
    <property type="entry name" value="DUF87"/>
    <property type="match status" value="1"/>
</dbReference>
<dbReference type="InterPro" id="IPR051162">
    <property type="entry name" value="T4SS_component"/>
</dbReference>
<evidence type="ECO:0000256" key="1">
    <source>
        <dbReference type="SAM" id="MobiDB-lite"/>
    </source>
</evidence>
<feature type="region of interest" description="Disordered" evidence="1">
    <location>
        <begin position="1"/>
        <end position="36"/>
    </location>
</feature>
<feature type="compositionally biased region" description="Polar residues" evidence="1">
    <location>
        <begin position="20"/>
        <end position="31"/>
    </location>
</feature>
<dbReference type="PANTHER" id="PTHR30121:SF6">
    <property type="entry name" value="SLR6007 PROTEIN"/>
    <property type="match status" value="1"/>
</dbReference>
<keyword evidence="4" id="KW-1185">Reference proteome</keyword>
<dbReference type="Gene3D" id="1.10.8.730">
    <property type="match status" value="1"/>
</dbReference>
<gene>
    <name evidence="3" type="ORF">ACFSBH_19315</name>
</gene>
<protein>
    <submittedName>
        <fullName evidence="3">VirB4 family type IV secretion system protein</fullName>
    </submittedName>
</protein>
<reference evidence="4" key="1">
    <citation type="journal article" date="2019" name="Int. J. Syst. Evol. Microbiol.">
        <title>The Global Catalogue of Microorganisms (GCM) 10K type strain sequencing project: providing services to taxonomists for standard genome sequencing and annotation.</title>
        <authorList>
            <consortium name="The Broad Institute Genomics Platform"/>
            <consortium name="The Broad Institute Genome Sequencing Center for Infectious Disease"/>
            <person name="Wu L."/>
            <person name="Ma J."/>
        </authorList>
    </citation>
    <scope>NUCLEOTIDE SEQUENCE [LARGE SCALE GENOMIC DNA]</scope>
    <source>
        <strain evidence="4">CGMCC 1.12376</strain>
    </source>
</reference>
<evidence type="ECO:0000313" key="4">
    <source>
        <dbReference type="Proteomes" id="UP001597221"/>
    </source>
</evidence>
<sequence length="712" mass="81588">MKKKKKLFQRKKKFQKQEQNNTNIESDTAELSNEEKLSSTEISYDEEGNIIMPPKPTVWDLIAPDGLSINSEDSGVIKQSLGTKTYFRPFYIPLDGYPRKMPTNWLYKMTSAGEVDILVDVHKMSTAHAVRLLQQQITILQSNLSYQTKKGNIDTIQETKTRIFDAENLMAEIQFSENDLFNVSTFGVLYGQSEKELNNFSETVEDIMANGFFKLTGAWSRVKDGFKSALPLGKNRMPDTLRNLDRRSLSTYSPFISGSGRYMGGIPIGVNRITGQLEFINSFGTENYRPQNYNMGITGIPGSGKSLAMKLKIARETSGADVWSMIIDPEAEFVDLTKKLGGINLNISEEEDICINPCAISATEIEKNIDEDDELSWLEANDNHEIVERNGKTYIRFVPVREKQAELLNFFDIIVRGKDSEDPGLTVFERNYLEESIKYVFEEQLEITTHPDSLYRHIPTEIDGRLVQSKARKPEPTISDIYKVLIDRYKDERKAERLIAAIRPFLRDGSKPIFDGQTYFGKGVTNSLLESRIVNFNIAEMEEGFLRPIAYHVILNYIWEYFAKNPENALKKKYIYADELWQFIDNEQTVSFFEKVARRARKRNCGLCWATQDFVRILENPKARGILSSTFTILFMQQNNIDEAKVRENFDLSEGEISIIFGNPGKGEGILRIGKSSVYLQTNPSEEELIFIESNQAVLEQMLEKKRKKQQQ</sequence>
<dbReference type="PANTHER" id="PTHR30121">
    <property type="entry name" value="UNCHARACTERIZED PROTEIN YJGR-RELATED"/>
    <property type="match status" value="1"/>
</dbReference>
<feature type="compositionally biased region" description="Basic residues" evidence="1">
    <location>
        <begin position="1"/>
        <end position="14"/>
    </location>
</feature>
<accession>A0ABW4HWZ5</accession>
<dbReference type="Gene3D" id="3.40.50.300">
    <property type="entry name" value="P-loop containing nucleotide triphosphate hydrolases"/>
    <property type="match status" value="1"/>
</dbReference>
<organism evidence="3 4">
    <name type="scientific">Oceanobacillus luteolus</name>
    <dbReference type="NCBI Taxonomy" id="1274358"/>
    <lineage>
        <taxon>Bacteria</taxon>
        <taxon>Bacillati</taxon>
        <taxon>Bacillota</taxon>
        <taxon>Bacilli</taxon>
        <taxon>Bacillales</taxon>
        <taxon>Bacillaceae</taxon>
        <taxon>Oceanobacillus</taxon>
    </lineage>
</organism>
<dbReference type="InterPro" id="IPR002789">
    <property type="entry name" value="HerA_central"/>
</dbReference>